<keyword evidence="2" id="KW-1185">Reference proteome</keyword>
<comment type="caution">
    <text evidence="1">The sequence shown here is derived from an EMBL/GenBank/DDBJ whole genome shotgun (WGS) entry which is preliminary data.</text>
</comment>
<evidence type="ECO:0000313" key="2">
    <source>
        <dbReference type="Proteomes" id="UP000680206"/>
    </source>
</evidence>
<accession>A0ABS3RXE3</accession>
<protein>
    <submittedName>
        <fullName evidence="1">Uncharacterized protein</fullName>
    </submittedName>
</protein>
<proteinExistence type="predicted"/>
<gene>
    <name evidence="1" type="ORF">J4709_27985</name>
</gene>
<dbReference type="EMBL" id="JAGEPF010000017">
    <property type="protein sequence ID" value="MBO2461428.1"/>
    <property type="molecule type" value="Genomic_DNA"/>
</dbReference>
<reference evidence="1 2" key="1">
    <citation type="submission" date="2021-03" db="EMBL/GenBank/DDBJ databases">
        <title>Actinomadura violae sp. nov., isolated from lichen in Thailand.</title>
        <authorList>
            <person name="Kanchanasin P."/>
            <person name="Saeng-In P."/>
            <person name="Phongsopitanun W."/>
            <person name="Yuki M."/>
            <person name="Kudo T."/>
            <person name="Ohkuma M."/>
            <person name="Tanasupawat S."/>
        </authorList>
    </citation>
    <scope>NUCLEOTIDE SEQUENCE [LARGE SCALE GENOMIC DNA]</scope>
    <source>
        <strain evidence="1 2">LCR2-06</strain>
    </source>
</reference>
<evidence type="ECO:0000313" key="1">
    <source>
        <dbReference type="EMBL" id="MBO2461428.1"/>
    </source>
</evidence>
<sequence>MLLGAEGSLGVEAPGVEGPSGVCVGSLDAVGEPAGEAGAAAAPPPLLPQAVSPSASAAATPPITIFRMGPAPVLAAQPPWSRCAK</sequence>
<organism evidence="1 2">
    <name type="scientific">Actinomadura violacea</name>
    <dbReference type="NCBI Taxonomy" id="2819934"/>
    <lineage>
        <taxon>Bacteria</taxon>
        <taxon>Bacillati</taxon>
        <taxon>Actinomycetota</taxon>
        <taxon>Actinomycetes</taxon>
        <taxon>Streptosporangiales</taxon>
        <taxon>Thermomonosporaceae</taxon>
        <taxon>Actinomadura</taxon>
    </lineage>
</organism>
<name>A0ABS3RXE3_9ACTN</name>
<dbReference type="Proteomes" id="UP000680206">
    <property type="component" value="Unassembled WGS sequence"/>
</dbReference>